<name>A0A150PXW8_SORCE</name>
<dbReference type="Gene3D" id="2.40.33.20">
    <property type="entry name" value="PK beta-barrel domain-like"/>
    <property type="match status" value="1"/>
</dbReference>
<dbReference type="EMBL" id="JEMA01001269">
    <property type="protein sequence ID" value="KYF60554.1"/>
    <property type="molecule type" value="Genomic_DNA"/>
</dbReference>
<dbReference type="GO" id="GO:0003824">
    <property type="term" value="F:catalytic activity"/>
    <property type="evidence" value="ECO:0007669"/>
    <property type="project" value="InterPro"/>
</dbReference>
<dbReference type="RefSeq" id="WP_061613483.1">
    <property type="nucleotide sequence ID" value="NZ_JEMA01001269.1"/>
</dbReference>
<evidence type="ECO:0000313" key="3">
    <source>
        <dbReference type="Proteomes" id="UP000075260"/>
    </source>
</evidence>
<dbReference type="GO" id="GO:0030170">
    <property type="term" value="F:pyridoxal phosphate binding"/>
    <property type="evidence" value="ECO:0007669"/>
    <property type="project" value="InterPro"/>
</dbReference>
<dbReference type="PROSITE" id="PS51340">
    <property type="entry name" value="MOSC"/>
    <property type="match status" value="1"/>
</dbReference>
<feature type="domain" description="MOSC" evidence="1">
    <location>
        <begin position="30"/>
        <end position="167"/>
    </location>
</feature>
<dbReference type="PANTHER" id="PTHR30212:SF2">
    <property type="entry name" value="PROTEIN YIIM"/>
    <property type="match status" value="1"/>
</dbReference>
<evidence type="ECO:0000259" key="1">
    <source>
        <dbReference type="PROSITE" id="PS51340"/>
    </source>
</evidence>
<accession>A0A150PXW8</accession>
<dbReference type="PANTHER" id="PTHR30212">
    <property type="entry name" value="PROTEIN YIIM"/>
    <property type="match status" value="1"/>
</dbReference>
<dbReference type="Pfam" id="PF03475">
    <property type="entry name" value="YiiM_3-alpha"/>
    <property type="match status" value="1"/>
</dbReference>
<dbReference type="InterPro" id="IPR005302">
    <property type="entry name" value="MoCF_Sase_C"/>
</dbReference>
<dbReference type="InterPro" id="IPR005163">
    <property type="entry name" value="Tri_helical_YiiM-like"/>
</dbReference>
<dbReference type="GO" id="GO:0030151">
    <property type="term" value="F:molybdenum ion binding"/>
    <property type="evidence" value="ECO:0007669"/>
    <property type="project" value="InterPro"/>
</dbReference>
<dbReference type="Pfam" id="PF03473">
    <property type="entry name" value="MOSC"/>
    <property type="match status" value="1"/>
</dbReference>
<dbReference type="SUPFAM" id="SSF50800">
    <property type="entry name" value="PK beta-barrel domain-like"/>
    <property type="match status" value="1"/>
</dbReference>
<dbReference type="Proteomes" id="UP000075260">
    <property type="component" value="Unassembled WGS sequence"/>
</dbReference>
<dbReference type="AlphaFoldDB" id="A0A150PXW8"/>
<proteinExistence type="predicted"/>
<comment type="caution">
    <text evidence="2">The sequence shown here is derived from an EMBL/GenBank/DDBJ whole genome shotgun (WGS) entry which is preliminary data.</text>
</comment>
<organism evidence="2 3">
    <name type="scientific">Sorangium cellulosum</name>
    <name type="common">Polyangium cellulosum</name>
    <dbReference type="NCBI Taxonomy" id="56"/>
    <lineage>
        <taxon>Bacteria</taxon>
        <taxon>Pseudomonadati</taxon>
        <taxon>Myxococcota</taxon>
        <taxon>Polyangia</taxon>
        <taxon>Polyangiales</taxon>
        <taxon>Polyangiaceae</taxon>
        <taxon>Sorangium</taxon>
    </lineage>
</organism>
<dbReference type="InterPro" id="IPR011037">
    <property type="entry name" value="Pyrv_Knase-like_insert_dom_sf"/>
</dbReference>
<sequence length="232" mass="25638">MSQVYPLHGLLVGKKVPLGPSGQLSAIAKSLVFEPLRLSERGLEGDEQGDMVRHGGVEKALHHVPLQHYGCWEQRLGLPAKSLAAGAFGENISTRGLDESSVCVGDTWTLGSAVIQVSQGRQPCWKLNLRFSRADMARLLQESGWSGWYYRVLQPGVVAPQDELKLLHRPQPGWPIARLLRALHRDGLNHAELERMEALPELAPSWRAIARRRLELGAVEDFAPRLTTPSGL</sequence>
<dbReference type="OrthoDB" id="9786134at2"/>
<protein>
    <submittedName>
        <fullName evidence="2">Molybdenum cofactor sulfurase</fullName>
    </submittedName>
</protein>
<evidence type="ECO:0000313" key="2">
    <source>
        <dbReference type="EMBL" id="KYF60554.1"/>
    </source>
</evidence>
<gene>
    <name evidence="2" type="ORF">BE15_12495</name>
</gene>
<dbReference type="InterPro" id="IPR052353">
    <property type="entry name" value="Benzoxazolinone_Detox_Enz"/>
</dbReference>
<reference evidence="2 3" key="1">
    <citation type="submission" date="2014-02" db="EMBL/GenBank/DDBJ databases">
        <title>The small core and large imbalanced accessory genome model reveals a collaborative survival strategy of Sorangium cellulosum strains in nature.</title>
        <authorList>
            <person name="Han K."/>
            <person name="Peng R."/>
            <person name="Blom J."/>
            <person name="Li Y.-Z."/>
        </authorList>
    </citation>
    <scope>NUCLEOTIDE SEQUENCE [LARGE SCALE GENOMIC DNA]</scope>
    <source>
        <strain evidence="2 3">So0008-312</strain>
    </source>
</reference>